<feature type="transmembrane region" description="Helical" evidence="5">
    <location>
        <begin position="117"/>
        <end position="142"/>
    </location>
</feature>
<dbReference type="EMBL" id="BLPF01000002">
    <property type="protein sequence ID" value="GFJ81415.1"/>
    <property type="molecule type" value="Genomic_DNA"/>
</dbReference>
<comment type="subcellular location">
    <subcellularLocation>
        <location evidence="1">Cell membrane</location>
        <topology evidence="1">Multi-pass membrane protein</topology>
    </subcellularLocation>
</comment>
<dbReference type="Gene3D" id="1.20.1250.20">
    <property type="entry name" value="MFS general substrate transporter like domains"/>
    <property type="match status" value="1"/>
</dbReference>
<feature type="transmembrane region" description="Helical" evidence="5">
    <location>
        <begin position="286"/>
        <end position="312"/>
    </location>
</feature>
<feature type="domain" description="Major facilitator superfamily (MFS) profile" evidence="6">
    <location>
        <begin position="26"/>
        <end position="483"/>
    </location>
</feature>
<evidence type="ECO:0000256" key="4">
    <source>
        <dbReference type="ARBA" id="ARBA00023136"/>
    </source>
</evidence>
<evidence type="ECO:0000313" key="7">
    <source>
        <dbReference type="EMBL" id="GFJ81415.1"/>
    </source>
</evidence>
<feature type="transmembrane region" description="Helical" evidence="5">
    <location>
        <begin position="92"/>
        <end position="111"/>
    </location>
</feature>
<feature type="transmembrane region" description="Helical" evidence="5">
    <location>
        <begin position="181"/>
        <end position="201"/>
    </location>
</feature>
<dbReference type="Proteomes" id="UP000482800">
    <property type="component" value="Unassembled WGS sequence"/>
</dbReference>
<evidence type="ECO:0000256" key="5">
    <source>
        <dbReference type="SAM" id="Phobius"/>
    </source>
</evidence>
<feature type="transmembrane region" description="Helical" evidence="5">
    <location>
        <begin position="25"/>
        <end position="48"/>
    </location>
</feature>
<reference evidence="7 8" key="2">
    <citation type="submission" date="2020-03" db="EMBL/GenBank/DDBJ databases">
        <authorList>
            <person name="Ichikawa N."/>
            <person name="Kimura A."/>
            <person name="Kitahashi Y."/>
            <person name="Uohara A."/>
        </authorList>
    </citation>
    <scope>NUCLEOTIDE SEQUENCE [LARGE SCALE GENOMIC DNA]</scope>
    <source>
        <strain evidence="7 8">NBRC 108639</strain>
    </source>
</reference>
<dbReference type="PANTHER" id="PTHR42718:SF39">
    <property type="entry name" value="ACTINORHODIN TRANSPORTER-RELATED"/>
    <property type="match status" value="1"/>
</dbReference>
<evidence type="ECO:0000256" key="3">
    <source>
        <dbReference type="ARBA" id="ARBA00022989"/>
    </source>
</evidence>
<evidence type="ECO:0000256" key="1">
    <source>
        <dbReference type="ARBA" id="ARBA00004651"/>
    </source>
</evidence>
<keyword evidence="4 5" id="KW-0472">Membrane</keyword>
<keyword evidence="8" id="KW-1185">Reference proteome</keyword>
<feature type="transmembrane region" description="Helical" evidence="5">
    <location>
        <begin position="221"/>
        <end position="239"/>
    </location>
</feature>
<feature type="transmembrane region" description="Helical" evidence="5">
    <location>
        <begin position="456"/>
        <end position="477"/>
    </location>
</feature>
<evidence type="ECO:0000259" key="6">
    <source>
        <dbReference type="PROSITE" id="PS50850"/>
    </source>
</evidence>
<dbReference type="Gene3D" id="1.20.1720.10">
    <property type="entry name" value="Multidrug resistance protein D"/>
    <property type="match status" value="1"/>
</dbReference>
<dbReference type="GO" id="GO:0005886">
    <property type="term" value="C:plasma membrane"/>
    <property type="evidence" value="ECO:0007669"/>
    <property type="project" value="UniProtKB-SubCell"/>
</dbReference>
<feature type="transmembrane region" description="Helical" evidence="5">
    <location>
        <begin position="427"/>
        <end position="444"/>
    </location>
</feature>
<gene>
    <name evidence="7" type="ORF">Phou_055950</name>
</gene>
<feature type="transmembrane region" description="Helical" evidence="5">
    <location>
        <begin position="324"/>
        <end position="345"/>
    </location>
</feature>
<protein>
    <submittedName>
        <fullName evidence="7">MFS transporter</fullName>
    </submittedName>
</protein>
<reference evidence="7 8" key="1">
    <citation type="submission" date="2020-03" db="EMBL/GenBank/DDBJ databases">
        <title>Whole genome shotgun sequence of Phytohabitans houttuyneae NBRC 108639.</title>
        <authorList>
            <person name="Komaki H."/>
            <person name="Tamura T."/>
        </authorList>
    </citation>
    <scope>NUCLEOTIDE SEQUENCE [LARGE SCALE GENOMIC DNA]</scope>
    <source>
        <strain evidence="7 8">NBRC 108639</strain>
    </source>
</reference>
<dbReference type="PROSITE" id="PS50850">
    <property type="entry name" value="MFS"/>
    <property type="match status" value="1"/>
</dbReference>
<proteinExistence type="predicted"/>
<dbReference type="PANTHER" id="PTHR42718">
    <property type="entry name" value="MAJOR FACILITATOR SUPERFAMILY MULTIDRUG TRANSPORTER MFSC"/>
    <property type="match status" value="1"/>
</dbReference>
<evidence type="ECO:0000313" key="8">
    <source>
        <dbReference type="Proteomes" id="UP000482800"/>
    </source>
</evidence>
<evidence type="ECO:0000256" key="2">
    <source>
        <dbReference type="ARBA" id="ARBA00022692"/>
    </source>
</evidence>
<keyword evidence="3 5" id="KW-1133">Transmembrane helix</keyword>
<feature type="transmembrane region" description="Helical" evidence="5">
    <location>
        <begin position="384"/>
        <end position="406"/>
    </location>
</feature>
<dbReference type="InterPro" id="IPR020846">
    <property type="entry name" value="MFS_dom"/>
</dbReference>
<feature type="transmembrane region" description="Helical" evidence="5">
    <location>
        <begin position="245"/>
        <end position="265"/>
    </location>
</feature>
<dbReference type="InterPro" id="IPR036259">
    <property type="entry name" value="MFS_trans_sf"/>
</dbReference>
<dbReference type="GO" id="GO:0022857">
    <property type="term" value="F:transmembrane transporter activity"/>
    <property type="evidence" value="ECO:0007669"/>
    <property type="project" value="InterPro"/>
</dbReference>
<feature type="transmembrane region" description="Helical" evidence="5">
    <location>
        <begin position="352"/>
        <end position="372"/>
    </location>
</feature>
<dbReference type="InterPro" id="IPR011701">
    <property type="entry name" value="MFS"/>
</dbReference>
<dbReference type="CDD" id="cd17321">
    <property type="entry name" value="MFS_MMR_MDR_like"/>
    <property type="match status" value="1"/>
</dbReference>
<dbReference type="SUPFAM" id="SSF103473">
    <property type="entry name" value="MFS general substrate transporter"/>
    <property type="match status" value="2"/>
</dbReference>
<comment type="caution">
    <text evidence="7">The sequence shown here is derived from an EMBL/GenBank/DDBJ whole genome shotgun (WGS) entry which is preliminary data.</text>
</comment>
<organism evidence="7 8">
    <name type="scientific">Phytohabitans houttuyneae</name>
    <dbReference type="NCBI Taxonomy" id="1076126"/>
    <lineage>
        <taxon>Bacteria</taxon>
        <taxon>Bacillati</taxon>
        <taxon>Actinomycetota</taxon>
        <taxon>Actinomycetes</taxon>
        <taxon>Micromonosporales</taxon>
        <taxon>Micromonosporaceae</taxon>
    </lineage>
</organism>
<sequence>MTAESDAHATTLAEREPPANRFPRGALAVVMVGTFVTVLDYFVANVAVSSIQEDLQATSAQIQGVIVGYGVAFSAGMITGGRLGDLYGRRRLFVLGLALFLLTSAACGLAPSATTLVVARIAQGAAAALMVPQVLGIVSTICTTDESRARAFNIYGLVIGMAAVFGQVIGGLLITLDVAAVGWRAIFLINVPVCGIALVAARRVVPESRNPRAARLDLPGAVLVTAALGAVVFFFLSGQELGWPWWSWLCLAAAVPLLAAFVRHARRSERLGGSPVIEPALFRERSFTAGVTAMVVYFMALGSFFFLLAVYLQDGHGLSPLESGLMFFTLGTGFFISSMVFSKLAAKVGHRLIVFGPLTVAVGYLLVILVTARTGVSGSEGWLILPLVIAGVGMGMTTGPLTNAVLTGVAPDHAASAAGVANTAQEGGAAVGVAIAGAVFFPVLGELTDRAAYPHAFQTALVPLIVFCVCAAALVALMSRRSAQPAAA</sequence>
<keyword evidence="2 5" id="KW-0812">Transmembrane</keyword>
<dbReference type="Pfam" id="PF07690">
    <property type="entry name" value="MFS_1"/>
    <property type="match status" value="2"/>
</dbReference>
<feature type="transmembrane region" description="Helical" evidence="5">
    <location>
        <begin position="60"/>
        <end position="80"/>
    </location>
</feature>
<name>A0A6V8KL76_9ACTN</name>
<dbReference type="AlphaFoldDB" id="A0A6V8KL76"/>
<feature type="transmembrane region" description="Helical" evidence="5">
    <location>
        <begin position="154"/>
        <end position="175"/>
    </location>
</feature>
<accession>A0A6V8KL76</accession>
<dbReference type="RefSeq" id="WP_173060570.1">
    <property type="nucleotide sequence ID" value="NZ_BAABGO010000023.1"/>
</dbReference>